<dbReference type="InterPro" id="IPR023546">
    <property type="entry name" value="MGMT"/>
</dbReference>
<name>A0A9E2KAY3_9FIRM</name>
<dbReference type="SUPFAM" id="SSF53155">
    <property type="entry name" value="Methylated DNA-protein cysteine methyltransferase domain"/>
    <property type="match status" value="1"/>
</dbReference>
<dbReference type="EC" id="2.1.1.63" evidence="9"/>
<keyword evidence="7 9" id="KW-0234">DNA repair</keyword>
<dbReference type="GO" id="GO:0005737">
    <property type="term" value="C:cytoplasm"/>
    <property type="evidence" value="ECO:0007669"/>
    <property type="project" value="UniProtKB-SubCell"/>
</dbReference>
<comment type="caution">
    <text evidence="12">The sequence shown here is derived from an EMBL/GenBank/DDBJ whole genome shotgun (WGS) entry which is preliminary data.</text>
</comment>
<dbReference type="Proteomes" id="UP000824229">
    <property type="component" value="Unassembled WGS sequence"/>
</dbReference>
<feature type="domain" description="Methylguanine DNA methyltransferase ribonuclease-like" evidence="11">
    <location>
        <begin position="5"/>
        <end position="73"/>
    </location>
</feature>
<evidence type="ECO:0000256" key="2">
    <source>
        <dbReference type="ARBA" id="ARBA00008711"/>
    </source>
</evidence>
<dbReference type="AlphaFoldDB" id="A0A9E2KAY3"/>
<comment type="catalytic activity">
    <reaction evidence="1 9">
        <text>a 4-O-methyl-thymidine in DNA + L-cysteinyl-[protein] = a thymidine in DNA + S-methyl-L-cysteinyl-[protein]</text>
        <dbReference type="Rhea" id="RHEA:53428"/>
        <dbReference type="Rhea" id="RHEA-COMP:10131"/>
        <dbReference type="Rhea" id="RHEA-COMP:10132"/>
        <dbReference type="Rhea" id="RHEA-COMP:13555"/>
        <dbReference type="Rhea" id="RHEA-COMP:13556"/>
        <dbReference type="ChEBI" id="CHEBI:29950"/>
        <dbReference type="ChEBI" id="CHEBI:82612"/>
        <dbReference type="ChEBI" id="CHEBI:137386"/>
        <dbReference type="ChEBI" id="CHEBI:137387"/>
        <dbReference type="EC" id="2.1.1.63"/>
    </reaction>
</comment>
<reference evidence="12" key="2">
    <citation type="submission" date="2021-04" db="EMBL/GenBank/DDBJ databases">
        <authorList>
            <person name="Gilroy R."/>
        </authorList>
    </citation>
    <scope>NUCLEOTIDE SEQUENCE</scope>
    <source>
        <strain evidence="12">B5-657</strain>
    </source>
</reference>
<dbReference type="FunFam" id="1.10.10.10:FF:000214">
    <property type="entry name" value="Methylated-DNA--protein-cysteine methyltransferase"/>
    <property type="match status" value="1"/>
</dbReference>
<dbReference type="PANTHER" id="PTHR10815:SF5">
    <property type="entry name" value="METHYLATED-DNA--PROTEIN-CYSTEINE METHYLTRANSFERASE"/>
    <property type="match status" value="1"/>
</dbReference>
<dbReference type="InterPro" id="IPR036631">
    <property type="entry name" value="MGMT_N_sf"/>
</dbReference>
<dbReference type="Pfam" id="PF01035">
    <property type="entry name" value="DNA_binding_1"/>
    <property type="match status" value="1"/>
</dbReference>
<dbReference type="PANTHER" id="PTHR10815">
    <property type="entry name" value="METHYLATED-DNA--PROTEIN-CYSTEINE METHYLTRANSFERASE"/>
    <property type="match status" value="1"/>
</dbReference>
<dbReference type="Gene3D" id="3.30.160.70">
    <property type="entry name" value="Methylated DNA-protein cysteine methyltransferase domain"/>
    <property type="match status" value="1"/>
</dbReference>
<dbReference type="PROSITE" id="PS00374">
    <property type="entry name" value="MGMT"/>
    <property type="match status" value="1"/>
</dbReference>
<dbReference type="NCBIfam" id="TIGR00589">
    <property type="entry name" value="ogt"/>
    <property type="match status" value="1"/>
</dbReference>
<keyword evidence="5 9" id="KW-0808">Transferase</keyword>
<comment type="miscellaneous">
    <text evidence="9">This enzyme catalyzes only one turnover and therefore is not strictly catalytic. According to one definition, an enzyme is a biocatalyst that acts repeatedly and over many reaction cycles.</text>
</comment>
<dbReference type="SUPFAM" id="SSF46767">
    <property type="entry name" value="Methylated DNA-protein cysteine methyltransferase, C-terminal domain"/>
    <property type="match status" value="1"/>
</dbReference>
<evidence type="ECO:0000256" key="8">
    <source>
        <dbReference type="ARBA" id="ARBA00049348"/>
    </source>
</evidence>
<keyword evidence="6 9" id="KW-0227">DNA damage</keyword>
<accession>A0A9E2KAY3</accession>
<dbReference type="InterPro" id="IPR001497">
    <property type="entry name" value="MethylDNA_cys_MeTrfase_AS"/>
</dbReference>
<feature type="active site" description="Nucleophile; methyl group acceptor" evidence="9">
    <location>
        <position position="130"/>
    </location>
</feature>
<proteinExistence type="inferred from homology"/>
<evidence type="ECO:0000256" key="7">
    <source>
        <dbReference type="ARBA" id="ARBA00023204"/>
    </source>
</evidence>
<evidence type="ECO:0000313" key="12">
    <source>
        <dbReference type="EMBL" id="MBU3803520.1"/>
    </source>
</evidence>
<comment type="catalytic activity">
    <reaction evidence="8 9">
        <text>a 6-O-methyl-2'-deoxyguanosine in DNA + L-cysteinyl-[protein] = S-methyl-L-cysteinyl-[protein] + a 2'-deoxyguanosine in DNA</text>
        <dbReference type="Rhea" id="RHEA:24000"/>
        <dbReference type="Rhea" id="RHEA-COMP:10131"/>
        <dbReference type="Rhea" id="RHEA-COMP:10132"/>
        <dbReference type="Rhea" id="RHEA-COMP:11367"/>
        <dbReference type="Rhea" id="RHEA-COMP:11368"/>
        <dbReference type="ChEBI" id="CHEBI:29950"/>
        <dbReference type="ChEBI" id="CHEBI:82612"/>
        <dbReference type="ChEBI" id="CHEBI:85445"/>
        <dbReference type="ChEBI" id="CHEBI:85448"/>
        <dbReference type="EC" id="2.1.1.63"/>
    </reaction>
</comment>
<dbReference type="Pfam" id="PF02870">
    <property type="entry name" value="Methyltransf_1N"/>
    <property type="match status" value="1"/>
</dbReference>
<feature type="domain" description="Methylated-DNA-[protein]-cysteine S-methyltransferase DNA binding" evidence="10">
    <location>
        <begin position="79"/>
        <end position="159"/>
    </location>
</feature>
<dbReference type="GO" id="GO:0003908">
    <property type="term" value="F:methylated-DNA-[protein]-cysteine S-methyltransferase activity"/>
    <property type="evidence" value="ECO:0007669"/>
    <property type="project" value="UniProtKB-UniRule"/>
</dbReference>
<evidence type="ECO:0000256" key="1">
    <source>
        <dbReference type="ARBA" id="ARBA00001286"/>
    </source>
</evidence>
<comment type="function">
    <text evidence="9">Involved in the cellular defense against the biological effects of O6-methylguanine (O6-MeG) and O4-methylthymine (O4-MeT) in DNA. Repairs the methylated nucleobase in DNA by stoichiometrically transferring the methyl group to a cysteine residue in the enzyme. This is a suicide reaction: the enzyme is irreversibly inactivated.</text>
</comment>
<evidence type="ECO:0000259" key="11">
    <source>
        <dbReference type="Pfam" id="PF02870"/>
    </source>
</evidence>
<dbReference type="InterPro" id="IPR008332">
    <property type="entry name" value="MethylG_MeTrfase_N"/>
</dbReference>
<keyword evidence="4 9" id="KW-0489">Methyltransferase</keyword>
<organism evidence="12 13">
    <name type="scientific">Candidatus Cellulosilyticum pullistercoris</name>
    <dbReference type="NCBI Taxonomy" id="2838521"/>
    <lineage>
        <taxon>Bacteria</taxon>
        <taxon>Bacillati</taxon>
        <taxon>Bacillota</taxon>
        <taxon>Clostridia</taxon>
        <taxon>Lachnospirales</taxon>
        <taxon>Cellulosilyticaceae</taxon>
        <taxon>Cellulosilyticum</taxon>
    </lineage>
</organism>
<evidence type="ECO:0000256" key="3">
    <source>
        <dbReference type="ARBA" id="ARBA00022490"/>
    </source>
</evidence>
<sequence length="167" mass="18946">MRRGYDVYESKIGPIGMVVSEAGVEQIFLLKEHMDDYLNVHPEVKKDIALCKEVKKQLEEYFLGKRLKFDLPLVWEGTAFRKKVWKALIEIPYGETRSYGELAAYIGNPKACRAVGGANRANDLPIIIPCHRVIGSTGKLVGFMGTRTDVQERLLAHEKEILAKKRD</sequence>
<reference evidence="12" key="1">
    <citation type="journal article" date="2021" name="PeerJ">
        <title>Extensive microbial diversity within the chicken gut microbiome revealed by metagenomics and culture.</title>
        <authorList>
            <person name="Gilroy R."/>
            <person name="Ravi A."/>
            <person name="Getino M."/>
            <person name="Pursley I."/>
            <person name="Horton D.L."/>
            <person name="Alikhan N.F."/>
            <person name="Baker D."/>
            <person name="Gharbi K."/>
            <person name="Hall N."/>
            <person name="Watson M."/>
            <person name="Adriaenssens E.M."/>
            <person name="Foster-Nyarko E."/>
            <person name="Jarju S."/>
            <person name="Secka A."/>
            <person name="Antonio M."/>
            <person name="Oren A."/>
            <person name="Chaudhuri R.R."/>
            <person name="La Ragione R."/>
            <person name="Hildebrand F."/>
            <person name="Pallen M.J."/>
        </authorList>
    </citation>
    <scope>NUCLEOTIDE SEQUENCE</scope>
    <source>
        <strain evidence="12">B5-657</strain>
    </source>
</reference>
<gene>
    <name evidence="12" type="ORF">H9872_02015</name>
</gene>
<evidence type="ECO:0000256" key="4">
    <source>
        <dbReference type="ARBA" id="ARBA00022603"/>
    </source>
</evidence>
<evidence type="ECO:0000256" key="5">
    <source>
        <dbReference type="ARBA" id="ARBA00022679"/>
    </source>
</evidence>
<keyword evidence="3 9" id="KW-0963">Cytoplasm</keyword>
<dbReference type="GO" id="GO:0006307">
    <property type="term" value="P:DNA alkylation repair"/>
    <property type="evidence" value="ECO:0007669"/>
    <property type="project" value="UniProtKB-UniRule"/>
</dbReference>
<comment type="similarity">
    <text evidence="2 9">Belongs to the MGMT family.</text>
</comment>
<evidence type="ECO:0000256" key="6">
    <source>
        <dbReference type="ARBA" id="ARBA00022763"/>
    </source>
</evidence>
<evidence type="ECO:0000259" key="10">
    <source>
        <dbReference type="Pfam" id="PF01035"/>
    </source>
</evidence>
<dbReference type="InterPro" id="IPR036217">
    <property type="entry name" value="MethylDNA_cys_MeTrfase_DNAb"/>
</dbReference>
<protein>
    <recommendedName>
        <fullName evidence="9">Methylated-DNA--protein-cysteine methyltransferase</fullName>
        <ecNumber evidence="9">2.1.1.63</ecNumber>
    </recommendedName>
    <alternativeName>
        <fullName evidence="9">6-O-methylguanine-DNA methyltransferase</fullName>
        <shortName evidence="9">MGMT</shortName>
    </alternativeName>
    <alternativeName>
        <fullName evidence="9">O-6-methylguanine-DNA-alkyltransferase</fullName>
    </alternativeName>
</protein>
<evidence type="ECO:0000313" key="13">
    <source>
        <dbReference type="Proteomes" id="UP000824229"/>
    </source>
</evidence>
<comment type="subcellular location">
    <subcellularLocation>
        <location evidence="9">Cytoplasm</location>
    </subcellularLocation>
</comment>
<evidence type="ECO:0000256" key="9">
    <source>
        <dbReference type="HAMAP-Rule" id="MF_00772"/>
    </source>
</evidence>
<dbReference type="GO" id="GO:0032259">
    <property type="term" value="P:methylation"/>
    <property type="evidence" value="ECO:0007669"/>
    <property type="project" value="UniProtKB-KW"/>
</dbReference>
<dbReference type="HAMAP" id="MF_00772">
    <property type="entry name" value="OGT"/>
    <property type="match status" value="1"/>
</dbReference>
<dbReference type="CDD" id="cd06445">
    <property type="entry name" value="ATase"/>
    <property type="match status" value="1"/>
</dbReference>
<dbReference type="InterPro" id="IPR036388">
    <property type="entry name" value="WH-like_DNA-bd_sf"/>
</dbReference>
<dbReference type="InterPro" id="IPR014048">
    <property type="entry name" value="MethylDNA_cys_MeTrfase_DNA-bd"/>
</dbReference>
<dbReference type="EMBL" id="JAHLFQ010000038">
    <property type="protein sequence ID" value="MBU3803520.1"/>
    <property type="molecule type" value="Genomic_DNA"/>
</dbReference>
<dbReference type="Gene3D" id="1.10.10.10">
    <property type="entry name" value="Winged helix-like DNA-binding domain superfamily/Winged helix DNA-binding domain"/>
    <property type="match status" value="1"/>
</dbReference>